<reference evidence="1" key="2">
    <citation type="submission" date="2020-11" db="EMBL/GenBank/DDBJ databases">
        <authorList>
            <person name="McCartney M.A."/>
            <person name="Auch B."/>
            <person name="Kono T."/>
            <person name="Mallez S."/>
            <person name="Becker A."/>
            <person name="Gohl D.M."/>
            <person name="Silverstein K.A.T."/>
            <person name="Koren S."/>
            <person name="Bechman K.B."/>
            <person name="Herman A."/>
            <person name="Abrahante J.E."/>
            <person name="Garbe J."/>
        </authorList>
    </citation>
    <scope>NUCLEOTIDE SEQUENCE</scope>
    <source>
        <strain evidence="1">Duluth1</strain>
        <tissue evidence="1">Whole animal</tissue>
    </source>
</reference>
<protein>
    <submittedName>
        <fullName evidence="1">Uncharacterized protein</fullName>
    </submittedName>
</protein>
<keyword evidence="2" id="KW-1185">Reference proteome</keyword>
<organism evidence="1 2">
    <name type="scientific">Dreissena polymorpha</name>
    <name type="common">Zebra mussel</name>
    <name type="synonym">Mytilus polymorpha</name>
    <dbReference type="NCBI Taxonomy" id="45954"/>
    <lineage>
        <taxon>Eukaryota</taxon>
        <taxon>Metazoa</taxon>
        <taxon>Spiralia</taxon>
        <taxon>Lophotrochozoa</taxon>
        <taxon>Mollusca</taxon>
        <taxon>Bivalvia</taxon>
        <taxon>Autobranchia</taxon>
        <taxon>Heteroconchia</taxon>
        <taxon>Euheterodonta</taxon>
        <taxon>Imparidentia</taxon>
        <taxon>Neoheterodontei</taxon>
        <taxon>Myida</taxon>
        <taxon>Dreissenoidea</taxon>
        <taxon>Dreissenidae</taxon>
        <taxon>Dreissena</taxon>
    </lineage>
</organism>
<sequence>MASEFVTEYSDSVLDGARINSHPMAGGVSTLDNHIHNTSCRESDAVAASPNAVKKGSP</sequence>
<dbReference type="Proteomes" id="UP000828390">
    <property type="component" value="Unassembled WGS sequence"/>
</dbReference>
<name>A0A9D4GIB1_DREPO</name>
<reference evidence="1" key="1">
    <citation type="journal article" date="2019" name="bioRxiv">
        <title>The Genome of the Zebra Mussel, Dreissena polymorpha: A Resource for Invasive Species Research.</title>
        <authorList>
            <person name="McCartney M.A."/>
            <person name="Auch B."/>
            <person name="Kono T."/>
            <person name="Mallez S."/>
            <person name="Zhang Y."/>
            <person name="Obille A."/>
            <person name="Becker A."/>
            <person name="Abrahante J.E."/>
            <person name="Garbe J."/>
            <person name="Badalamenti J.P."/>
            <person name="Herman A."/>
            <person name="Mangelson H."/>
            <person name="Liachko I."/>
            <person name="Sullivan S."/>
            <person name="Sone E.D."/>
            <person name="Koren S."/>
            <person name="Silverstein K.A.T."/>
            <person name="Beckman K.B."/>
            <person name="Gohl D.M."/>
        </authorList>
    </citation>
    <scope>NUCLEOTIDE SEQUENCE</scope>
    <source>
        <strain evidence="1">Duluth1</strain>
        <tissue evidence="1">Whole animal</tissue>
    </source>
</reference>
<comment type="caution">
    <text evidence="1">The sequence shown here is derived from an EMBL/GenBank/DDBJ whole genome shotgun (WGS) entry which is preliminary data.</text>
</comment>
<accession>A0A9D4GIB1</accession>
<gene>
    <name evidence="1" type="ORF">DPMN_118937</name>
</gene>
<dbReference type="EMBL" id="JAIWYP010000005">
    <property type="protein sequence ID" value="KAH3817403.1"/>
    <property type="molecule type" value="Genomic_DNA"/>
</dbReference>
<dbReference type="AlphaFoldDB" id="A0A9D4GIB1"/>
<proteinExistence type="predicted"/>
<evidence type="ECO:0000313" key="2">
    <source>
        <dbReference type="Proteomes" id="UP000828390"/>
    </source>
</evidence>
<evidence type="ECO:0000313" key="1">
    <source>
        <dbReference type="EMBL" id="KAH3817403.1"/>
    </source>
</evidence>